<evidence type="ECO:0000313" key="2">
    <source>
        <dbReference type="EMBL" id="JAD68672.1"/>
    </source>
</evidence>
<dbReference type="EMBL" id="GBRH01229223">
    <property type="protein sequence ID" value="JAD68672.1"/>
    <property type="molecule type" value="Transcribed_RNA"/>
</dbReference>
<reference evidence="2" key="1">
    <citation type="submission" date="2014-09" db="EMBL/GenBank/DDBJ databases">
        <authorList>
            <person name="Magalhaes I.L.F."/>
            <person name="Oliveira U."/>
            <person name="Santos F.R."/>
            <person name="Vidigal T.H.D.A."/>
            <person name="Brescovit A.D."/>
            <person name="Santos A.J."/>
        </authorList>
    </citation>
    <scope>NUCLEOTIDE SEQUENCE</scope>
    <source>
        <tissue evidence="2">Shoot tissue taken approximately 20 cm above the soil surface</tissue>
    </source>
</reference>
<reference evidence="2" key="2">
    <citation type="journal article" date="2015" name="Data Brief">
        <title>Shoot transcriptome of the giant reed, Arundo donax.</title>
        <authorList>
            <person name="Barrero R.A."/>
            <person name="Guerrero F.D."/>
            <person name="Moolhuijzen P."/>
            <person name="Goolsby J.A."/>
            <person name="Tidwell J."/>
            <person name="Bellgard S.E."/>
            <person name="Bellgard M.I."/>
        </authorList>
    </citation>
    <scope>NUCLEOTIDE SEQUENCE</scope>
    <source>
        <tissue evidence="2">Shoot tissue taken approximately 20 cm above the soil surface</tissue>
    </source>
</reference>
<name>A0A0A9CAZ9_ARUDO</name>
<organism evidence="2">
    <name type="scientific">Arundo donax</name>
    <name type="common">Giant reed</name>
    <name type="synonym">Donax arundinaceus</name>
    <dbReference type="NCBI Taxonomy" id="35708"/>
    <lineage>
        <taxon>Eukaryota</taxon>
        <taxon>Viridiplantae</taxon>
        <taxon>Streptophyta</taxon>
        <taxon>Embryophyta</taxon>
        <taxon>Tracheophyta</taxon>
        <taxon>Spermatophyta</taxon>
        <taxon>Magnoliopsida</taxon>
        <taxon>Liliopsida</taxon>
        <taxon>Poales</taxon>
        <taxon>Poaceae</taxon>
        <taxon>PACMAD clade</taxon>
        <taxon>Arundinoideae</taxon>
        <taxon>Arundineae</taxon>
        <taxon>Arundo</taxon>
    </lineage>
</organism>
<feature type="compositionally biased region" description="Basic and acidic residues" evidence="1">
    <location>
        <begin position="11"/>
        <end position="21"/>
    </location>
</feature>
<dbReference type="AlphaFoldDB" id="A0A0A9CAZ9"/>
<evidence type="ECO:0000256" key="1">
    <source>
        <dbReference type="SAM" id="MobiDB-lite"/>
    </source>
</evidence>
<proteinExistence type="predicted"/>
<sequence length="21" mass="2355">MCPTAYVQRYMNKEPPPKGSG</sequence>
<feature type="region of interest" description="Disordered" evidence="1">
    <location>
        <begin position="1"/>
        <end position="21"/>
    </location>
</feature>
<accession>A0A0A9CAZ9</accession>
<protein>
    <submittedName>
        <fullName evidence="2">Uncharacterized protein</fullName>
    </submittedName>
</protein>